<reference evidence="2" key="1">
    <citation type="journal article" date="2018" name="Genome Biol.">
        <title>SKESA: strategic k-mer extension for scrupulous assemblies.</title>
        <authorList>
            <person name="Souvorov A."/>
            <person name="Agarwala R."/>
            <person name="Lipman D.J."/>
        </authorList>
    </citation>
    <scope>NUCLEOTIDE SEQUENCE</scope>
    <source>
        <strain evidence="2">AZ00058701</strain>
    </source>
</reference>
<protein>
    <submittedName>
        <fullName evidence="2">GNAT family N-acetyltransferase</fullName>
    </submittedName>
</protein>
<dbReference type="InterPro" id="IPR007344">
    <property type="entry name" value="GrpB/CoaE"/>
</dbReference>
<dbReference type="InterPro" id="IPR016181">
    <property type="entry name" value="Acyl_CoA_acyltransferase"/>
</dbReference>
<dbReference type="PROSITE" id="PS51186">
    <property type="entry name" value="GNAT"/>
    <property type="match status" value="1"/>
</dbReference>
<dbReference type="EMBL" id="DACWHX010000009">
    <property type="protein sequence ID" value="HAU1880253.1"/>
    <property type="molecule type" value="Genomic_DNA"/>
</dbReference>
<dbReference type="AlphaFoldDB" id="A0AAN5T1N6"/>
<feature type="domain" description="N-acetyltransferase" evidence="1">
    <location>
        <begin position="30"/>
        <end position="190"/>
    </location>
</feature>
<dbReference type="SUPFAM" id="SSF55729">
    <property type="entry name" value="Acyl-CoA N-acyltransferases (Nat)"/>
    <property type="match status" value="1"/>
</dbReference>
<dbReference type="Pfam" id="PF13302">
    <property type="entry name" value="Acetyltransf_3"/>
    <property type="match status" value="1"/>
</dbReference>
<name>A0AAN5T1N6_LEGPN</name>
<evidence type="ECO:0000313" key="2">
    <source>
        <dbReference type="EMBL" id="HAU1880253.1"/>
    </source>
</evidence>
<gene>
    <name evidence="2" type="ORF">JBJ86_08375</name>
</gene>
<dbReference type="GO" id="GO:0016747">
    <property type="term" value="F:acyltransferase activity, transferring groups other than amino-acyl groups"/>
    <property type="evidence" value="ECO:0007669"/>
    <property type="project" value="InterPro"/>
</dbReference>
<reference evidence="2" key="2">
    <citation type="submission" date="2019-10" db="EMBL/GenBank/DDBJ databases">
        <authorList>
            <consortium name="NCBI Pathogen Detection Project"/>
        </authorList>
    </citation>
    <scope>NUCLEOTIDE SEQUENCE</scope>
    <source>
        <strain evidence="2">AZ00058701</strain>
    </source>
</reference>
<sequence length="373" mass="43612">MKHFDFSLRIWPISLWFVKHSGVKNPMNEVIIREITSEDKEMFLCAMQSSQALHHPWVKAPIIPEEFDEYFSRYQKPNQKSYLLLSDNNLAGVFNISEIVRGYFQNAYLGFYVVAAYAGKGYMSTGLKLILTKVFKDMGLHRLEANIQPENTRSIWLVKKNGFRYEGFSPRYLRVNDVWQGHEHWAMTYEDFIKDNNEVLEKDHIDIVAYNTEWPLLAKAEMVKLRASFPANSVIDIQHVGSTAIPGMASKPIIDIQIAVRSLEEMKIIAVPILQKLDYEYWEDNPDPERMFFVKGMPPYGNGRTHHVHIVEASSRHWKGKTFFRDYLLSHPEAAEKYQQLKIKLAQEHKYDREQYTDAKSEFINQILKLAQN</sequence>
<organism evidence="2 3">
    <name type="scientific">Legionella pneumophila</name>
    <dbReference type="NCBI Taxonomy" id="446"/>
    <lineage>
        <taxon>Bacteria</taxon>
        <taxon>Pseudomonadati</taxon>
        <taxon>Pseudomonadota</taxon>
        <taxon>Gammaproteobacteria</taxon>
        <taxon>Legionellales</taxon>
        <taxon>Legionellaceae</taxon>
        <taxon>Legionella</taxon>
    </lineage>
</organism>
<accession>A0AAN5T1N6</accession>
<dbReference type="SUPFAM" id="SSF81301">
    <property type="entry name" value="Nucleotidyltransferase"/>
    <property type="match status" value="1"/>
</dbReference>
<dbReference type="Pfam" id="PF04229">
    <property type="entry name" value="GrpB"/>
    <property type="match status" value="1"/>
</dbReference>
<dbReference type="Gene3D" id="3.30.460.10">
    <property type="entry name" value="Beta Polymerase, domain 2"/>
    <property type="match status" value="1"/>
</dbReference>
<proteinExistence type="predicted"/>
<dbReference type="Proteomes" id="UP000866496">
    <property type="component" value="Unassembled WGS sequence"/>
</dbReference>
<dbReference type="PANTHER" id="PTHR34822:SF1">
    <property type="entry name" value="GRPB FAMILY PROTEIN"/>
    <property type="match status" value="1"/>
</dbReference>
<dbReference type="InterPro" id="IPR043519">
    <property type="entry name" value="NT_sf"/>
</dbReference>
<comment type="caution">
    <text evidence="2">The sequence shown here is derived from an EMBL/GenBank/DDBJ whole genome shotgun (WGS) entry which is preliminary data.</text>
</comment>
<evidence type="ECO:0000313" key="3">
    <source>
        <dbReference type="Proteomes" id="UP000866496"/>
    </source>
</evidence>
<evidence type="ECO:0000259" key="1">
    <source>
        <dbReference type="PROSITE" id="PS51186"/>
    </source>
</evidence>
<dbReference type="PANTHER" id="PTHR34822">
    <property type="entry name" value="GRPB DOMAIN PROTEIN (AFU_ORTHOLOGUE AFUA_1G01530)"/>
    <property type="match status" value="1"/>
</dbReference>
<dbReference type="InterPro" id="IPR000182">
    <property type="entry name" value="GNAT_dom"/>
</dbReference>
<dbReference type="Gene3D" id="3.40.630.30">
    <property type="match status" value="1"/>
</dbReference>